<accession>A0A9Q0LBI3</accession>
<dbReference type="AlphaFoldDB" id="A0A9Q0LBI3"/>
<dbReference type="InterPro" id="IPR037485">
    <property type="entry name" value="PEX22"/>
</dbReference>
<dbReference type="Pfam" id="PF00957">
    <property type="entry name" value="Synaptobrevin"/>
    <property type="match status" value="1"/>
</dbReference>
<keyword evidence="12" id="KW-1185">Reference proteome</keyword>
<dbReference type="Pfam" id="PF13774">
    <property type="entry name" value="Longin"/>
    <property type="match status" value="1"/>
</dbReference>
<evidence type="ECO:0000259" key="10">
    <source>
        <dbReference type="PROSITE" id="PS50892"/>
    </source>
</evidence>
<dbReference type="GO" id="GO:0016192">
    <property type="term" value="P:vesicle-mediated transport"/>
    <property type="evidence" value="ECO:0007669"/>
    <property type="project" value="InterPro"/>
</dbReference>
<comment type="caution">
    <text evidence="11">The sequence shown here is derived from an EMBL/GenBank/DDBJ whole genome shotgun (WGS) entry which is preliminary data.</text>
</comment>
<dbReference type="PANTHER" id="PTHR21136">
    <property type="entry name" value="SNARE PROTEINS"/>
    <property type="match status" value="1"/>
</dbReference>
<dbReference type="CDD" id="cd14824">
    <property type="entry name" value="Longin"/>
    <property type="match status" value="1"/>
</dbReference>
<keyword evidence="8" id="KW-0175">Coiled coil</keyword>
<keyword evidence="2" id="KW-0813">Transport</keyword>
<feature type="domain" description="V-SNARE coiled-coil homology" evidence="10">
    <location>
        <begin position="124"/>
        <end position="184"/>
    </location>
</feature>
<dbReference type="InterPro" id="IPR051097">
    <property type="entry name" value="Synaptobrevin-like_transport"/>
</dbReference>
<dbReference type="Pfam" id="PF22978">
    <property type="entry name" value="HAD_Pex22"/>
    <property type="match status" value="1"/>
</dbReference>
<evidence type="ECO:0000256" key="7">
    <source>
        <dbReference type="ARBA" id="ARBA00046280"/>
    </source>
</evidence>
<dbReference type="GO" id="GO:0015031">
    <property type="term" value="P:protein transport"/>
    <property type="evidence" value="ECO:0007669"/>
    <property type="project" value="UniProtKB-KW"/>
</dbReference>
<evidence type="ECO:0000313" key="12">
    <source>
        <dbReference type="Proteomes" id="UP001149090"/>
    </source>
</evidence>
<dbReference type="SUPFAM" id="SSF58038">
    <property type="entry name" value="SNARE fusion complex"/>
    <property type="match status" value="1"/>
</dbReference>
<dbReference type="Gene3D" id="3.30.450.50">
    <property type="entry name" value="Longin domain"/>
    <property type="match status" value="1"/>
</dbReference>
<keyword evidence="3" id="KW-0812">Transmembrane</keyword>
<dbReference type="CDD" id="cd15843">
    <property type="entry name" value="R-SNARE"/>
    <property type="match status" value="1"/>
</dbReference>
<evidence type="ECO:0000256" key="3">
    <source>
        <dbReference type="ARBA" id="ARBA00022692"/>
    </source>
</evidence>
<comment type="subcellular location">
    <subcellularLocation>
        <location evidence="7">Endomembrane system</location>
        <topology evidence="7">Single-pass type IV membrane protein</topology>
    </subcellularLocation>
</comment>
<comment type="similarity">
    <text evidence="1">Belongs to the synaptobrevin family.</text>
</comment>
<dbReference type="PROSITE" id="PS00417">
    <property type="entry name" value="SYNAPTOBREVIN"/>
    <property type="match status" value="1"/>
</dbReference>
<dbReference type="OrthoDB" id="248747at2759"/>
<dbReference type="InterPro" id="IPR011012">
    <property type="entry name" value="Longin-like_dom_sf"/>
</dbReference>
<evidence type="ECO:0000256" key="5">
    <source>
        <dbReference type="ARBA" id="ARBA00022989"/>
    </source>
</evidence>
<dbReference type="InterPro" id="IPR001388">
    <property type="entry name" value="Synaptobrevin-like"/>
</dbReference>
<reference evidence="11" key="1">
    <citation type="submission" date="2022-10" db="EMBL/GenBank/DDBJ databases">
        <title>Novel sulphate-reducing endosymbionts in the free-living metamonad Anaeramoeba.</title>
        <authorList>
            <person name="Jerlstrom-Hultqvist J."/>
            <person name="Cepicka I."/>
            <person name="Gallot-Lavallee L."/>
            <person name="Salas-Leiva D."/>
            <person name="Curtis B.A."/>
            <person name="Zahonova K."/>
            <person name="Pipaliya S."/>
            <person name="Dacks J."/>
            <person name="Roger A.J."/>
        </authorList>
    </citation>
    <scope>NUCLEOTIDE SEQUENCE</scope>
    <source>
        <strain evidence="11">BMAN</strain>
    </source>
</reference>
<dbReference type="PROSITE" id="PS50859">
    <property type="entry name" value="LONGIN"/>
    <property type="match status" value="1"/>
</dbReference>
<name>A0A9Q0LBI3_ANAIG</name>
<dbReference type="FunFam" id="1.20.5.110:FF:000004">
    <property type="entry name" value="Vesicle-associated membrane protein 7"/>
    <property type="match status" value="1"/>
</dbReference>
<keyword evidence="4" id="KW-0653">Protein transport</keyword>
<evidence type="ECO:0000256" key="8">
    <source>
        <dbReference type="PROSITE-ProRule" id="PRU00290"/>
    </source>
</evidence>
<dbReference type="InterPro" id="IPR010908">
    <property type="entry name" value="Longin_dom"/>
</dbReference>
<evidence type="ECO:0000313" key="11">
    <source>
        <dbReference type="EMBL" id="KAJ5069646.1"/>
    </source>
</evidence>
<dbReference type="GO" id="GO:0016020">
    <property type="term" value="C:membrane"/>
    <property type="evidence" value="ECO:0007669"/>
    <property type="project" value="InterPro"/>
</dbReference>
<evidence type="ECO:0000256" key="6">
    <source>
        <dbReference type="ARBA" id="ARBA00023136"/>
    </source>
</evidence>
<proteinExistence type="inferred from homology"/>
<keyword evidence="6" id="KW-0472">Membrane</keyword>
<dbReference type="PANTHER" id="PTHR21136:SF168">
    <property type="entry name" value="VESICLE-ASSOCIATED MEMBRANE PROTEIN 9"/>
    <property type="match status" value="1"/>
</dbReference>
<evidence type="ECO:0000256" key="1">
    <source>
        <dbReference type="ARBA" id="ARBA00008025"/>
    </source>
</evidence>
<evidence type="ECO:0000259" key="9">
    <source>
        <dbReference type="PROSITE" id="PS50859"/>
    </source>
</evidence>
<dbReference type="Gene3D" id="1.20.5.110">
    <property type="match status" value="1"/>
</dbReference>
<protein>
    <submittedName>
        <fullName evidence="11">Vesicle-associated membrane protein</fullName>
    </submittedName>
</protein>
<dbReference type="GO" id="GO:0005737">
    <property type="term" value="C:cytoplasm"/>
    <property type="evidence" value="ECO:0007669"/>
    <property type="project" value="UniProtKB-ARBA"/>
</dbReference>
<dbReference type="SUPFAM" id="SSF64356">
    <property type="entry name" value="SNARE-like"/>
    <property type="match status" value="1"/>
</dbReference>
<evidence type="ECO:0000256" key="4">
    <source>
        <dbReference type="ARBA" id="ARBA00022927"/>
    </source>
</evidence>
<gene>
    <name evidence="11" type="ORF">M0811_02216</name>
</gene>
<dbReference type="InterPro" id="IPR042855">
    <property type="entry name" value="V_SNARE_CC"/>
</dbReference>
<dbReference type="EMBL" id="JAPDFW010000103">
    <property type="protein sequence ID" value="KAJ5069646.1"/>
    <property type="molecule type" value="Genomic_DNA"/>
</dbReference>
<organism evidence="11 12">
    <name type="scientific">Anaeramoeba ignava</name>
    <name type="common">Anaerobic marine amoeba</name>
    <dbReference type="NCBI Taxonomy" id="1746090"/>
    <lineage>
        <taxon>Eukaryota</taxon>
        <taxon>Metamonada</taxon>
        <taxon>Anaeramoebidae</taxon>
        <taxon>Anaeramoeba</taxon>
    </lineage>
</organism>
<dbReference type="Proteomes" id="UP001149090">
    <property type="component" value="Unassembled WGS sequence"/>
</dbReference>
<dbReference type="GO" id="GO:0007031">
    <property type="term" value="P:peroxisome organization"/>
    <property type="evidence" value="ECO:0007669"/>
    <property type="project" value="InterPro"/>
</dbReference>
<keyword evidence="5" id="KW-1133">Transmembrane helix</keyword>
<dbReference type="PROSITE" id="PS50892">
    <property type="entry name" value="V_SNARE"/>
    <property type="match status" value="1"/>
</dbReference>
<sequence length="324" mass="38006">MSILCALVGSPKAIYSFYAVKGHENLLEKAEAILAAIGTENSRVCYVYESYNFLVRKAEDEVIYICAADEMFGKRIPFAFLAVIRNEFERKYLTQAENNERIEEFDLILEREVNYFSNEKDYDNILKTKKELDELKSIMDENLEKIVQRGGKLDTLIDKTDKINKKSYIFKKQATTLKRKMWWKDKKMLLILLVIILIIWKKQDDKIVLIDDSIQALTKLSQKHQIFIITYCKDKTEKENLEQLYEEFGLFSIGIPKIQFLYHSTKEGKIAFVRQLTSAFHIDYEFDVLKELKRLHIPQTGLITENPPLEHEFTIACPKLSFID</sequence>
<dbReference type="SMART" id="SM01270">
    <property type="entry name" value="Longin"/>
    <property type="match status" value="1"/>
</dbReference>
<dbReference type="PRINTS" id="PR00219">
    <property type="entry name" value="SYNAPTOBREVN"/>
</dbReference>
<dbReference type="GO" id="GO:0012505">
    <property type="term" value="C:endomembrane system"/>
    <property type="evidence" value="ECO:0007669"/>
    <property type="project" value="UniProtKB-SubCell"/>
</dbReference>
<evidence type="ECO:0000256" key="2">
    <source>
        <dbReference type="ARBA" id="ARBA00022448"/>
    </source>
</evidence>
<feature type="domain" description="Longin" evidence="9">
    <location>
        <begin position="1"/>
        <end position="109"/>
    </location>
</feature>